<dbReference type="STRING" id="4565.A0A3B6NL78"/>
<dbReference type="OMA" id="CMEHIER"/>
<keyword evidence="2" id="KW-0433">Leucine-rich repeat</keyword>
<evidence type="ECO:0000313" key="13">
    <source>
        <dbReference type="Proteomes" id="UP000019116"/>
    </source>
</evidence>
<evidence type="ECO:0000256" key="6">
    <source>
        <dbReference type="ARBA" id="ARBA00023054"/>
    </source>
</evidence>
<dbReference type="InterPro" id="IPR032675">
    <property type="entry name" value="LRR_dom_sf"/>
</dbReference>
<feature type="domain" description="NB-ARC" evidence="8">
    <location>
        <begin position="182"/>
        <end position="337"/>
    </location>
</feature>
<keyword evidence="3" id="KW-0677">Repeat</keyword>
<proteinExistence type="inferred from homology"/>
<evidence type="ECO:0000259" key="9">
    <source>
        <dbReference type="Pfam" id="PF18052"/>
    </source>
</evidence>
<reference evidence="12" key="2">
    <citation type="submission" date="2018-10" db="UniProtKB">
        <authorList>
            <consortium name="EnsemblPlants"/>
        </authorList>
    </citation>
    <scope>IDENTIFICATION</scope>
</reference>
<feature type="domain" description="Disease resistance N-terminal" evidence="9">
    <location>
        <begin position="12"/>
        <end position="97"/>
    </location>
</feature>
<evidence type="ECO:0008006" key="14">
    <source>
        <dbReference type="Google" id="ProtNLM"/>
    </source>
</evidence>
<feature type="domain" description="NB-ARC" evidence="8">
    <location>
        <begin position="417"/>
        <end position="597"/>
    </location>
</feature>
<dbReference type="FunFam" id="1.10.10.10:FF:000322">
    <property type="entry name" value="Probable disease resistance protein At1g63360"/>
    <property type="match status" value="1"/>
</dbReference>
<dbReference type="Proteomes" id="UP000019116">
    <property type="component" value="Chromosome 6A"/>
</dbReference>
<feature type="domain" description="Disease resistance protein winged helix" evidence="10">
    <location>
        <begin position="690"/>
        <end position="763"/>
    </location>
</feature>
<dbReference type="Gene3D" id="1.10.10.10">
    <property type="entry name" value="Winged helix-like DNA-binding domain superfamily/Winged helix DNA-binding domain"/>
    <property type="match status" value="1"/>
</dbReference>
<feature type="domain" description="Disease resistance R13L4/SHOC-2-like LRR" evidence="11">
    <location>
        <begin position="812"/>
        <end position="935"/>
    </location>
</feature>
<dbReference type="InterPro" id="IPR042197">
    <property type="entry name" value="Apaf_helical"/>
</dbReference>
<dbReference type="Pfam" id="PF23559">
    <property type="entry name" value="WHD_DRP"/>
    <property type="match status" value="1"/>
</dbReference>
<dbReference type="Gramene" id="TraesCS6A03G0153400.1">
    <property type="protein sequence ID" value="TraesCS6A03G0153400.1.CDS"/>
    <property type="gene ID" value="TraesCS6A03G0153400"/>
</dbReference>
<feature type="compositionally biased region" description="Basic and acidic residues" evidence="7">
    <location>
        <begin position="381"/>
        <end position="392"/>
    </location>
</feature>
<dbReference type="PANTHER" id="PTHR23155:SF1114">
    <property type="entry name" value="OS02G0475500 PROTEIN"/>
    <property type="match status" value="1"/>
</dbReference>
<accession>A0A3B6NL78</accession>
<dbReference type="CDD" id="cd14798">
    <property type="entry name" value="RX-CC_like"/>
    <property type="match status" value="1"/>
</dbReference>
<dbReference type="InterPro" id="IPR041118">
    <property type="entry name" value="Rx_N"/>
</dbReference>
<keyword evidence="5" id="KW-0611">Plant defense</keyword>
<dbReference type="InterPro" id="IPR044974">
    <property type="entry name" value="Disease_R_plants"/>
</dbReference>
<dbReference type="EnsemblPlants" id="TraesCS6A02G068600.1">
    <property type="protein sequence ID" value="TraesCS6A02G068600.1"/>
    <property type="gene ID" value="TraesCS6A02G068600"/>
</dbReference>
<dbReference type="SUPFAM" id="SSF52058">
    <property type="entry name" value="L domain-like"/>
    <property type="match status" value="1"/>
</dbReference>
<dbReference type="InterPro" id="IPR058922">
    <property type="entry name" value="WHD_DRP"/>
</dbReference>
<protein>
    <recommendedName>
        <fullName evidence="14">Disease resistance protein RPM1</fullName>
    </recommendedName>
</protein>
<dbReference type="InterPro" id="IPR055414">
    <property type="entry name" value="LRR_R13L4/SHOC2-like"/>
</dbReference>
<dbReference type="Pfam" id="PF18052">
    <property type="entry name" value="Rx_N"/>
    <property type="match status" value="1"/>
</dbReference>
<evidence type="ECO:0000256" key="3">
    <source>
        <dbReference type="ARBA" id="ARBA00022737"/>
    </source>
</evidence>
<dbReference type="Gene3D" id="1.10.8.430">
    <property type="entry name" value="Helical domain of apoptotic protease-activating factors"/>
    <property type="match status" value="1"/>
</dbReference>
<evidence type="ECO:0000256" key="5">
    <source>
        <dbReference type="ARBA" id="ARBA00022821"/>
    </source>
</evidence>
<evidence type="ECO:0000256" key="1">
    <source>
        <dbReference type="ARBA" id="ARBA00008894"/>
    </source>
</evidence>
<evidence type="ECO:0000256" key="7">
    <source>
        <dbReference type="SAM" id="MobiDB-lite"/>
    </source>
</evidence>
<keyword evidence="4" id="KW-0547">Nucleotide-binding</keyword>
<dbReference type="Gramene" id="TraesCS6A02G068600.1">
    <property type="protein sequence ID" value="TraesCS6A02G068600.1"/>
    <property type="gene ID" value="TraesCS6A02G068600"/>
</dbReference>
<feature type="region of interest" description="Disordered" evidence="7">
    <location>
        <begin position="364"/>
        <end position="396"/>
    </location>
</feature>
<dbReference type="PANTHER" id="PTHR23155">
    <property type="entry name" value="DISEASE RESISTANCE PROTEIN RP"/>
    <property type="match status" value="1"/>
</dbReference>
<reference evidence="12" key="1">
    <citation type="submission" date="2018-08" db="EMBL/GenBank/DDBJ databases">
        <authorList>
            <person name="Rossello M."/>
        </authorList>
    </citation>
    <scope>NUCLEOTIDE SEQUENCE [LARGE SCALE GENOMIC DNA]</scope>
    <source>
        <strain evidence="12">cv. Chinese Spring</strain>
    </source>
</reference>
<dbReference type="InterPro" id="IPR036388">
    <property type="entry name" value="WH-like_DNA-bd_sf"/>
</dbReference>
<evidence type="ECO:0000259" key="11">
    <source>
        <dbReference type="Pfam" id="PF23598"/>
    </source>
</evidence>
<evidence type="ECO:0000256" key="4">
    <source>
        <dbReference type="ARBA" id="ARBA00022741"/>
    </source>
</evidence>
<dbReference type="SUPFAM" id="SSF52540">
    <property type="entry name" value="P-loop containing nucleoside triphosphate hydrolases"/>
    <property type="match status" value="2"/>
</dbReference>
<keyword evidence="6" id="KW-0175">Coiled coil</keyword>
<organism evidence="12">
    <name type="scientific">Triticum aestivum</name>
    <name type="common">Wheat</name>
    <dbReference type="NCBI Taxonomy" id="4565"/>
    <lineage>
        <taxon>Eukaryota</taxon>
        <taxon>Viridiplantae</taxon>
        <taxon>Streptophyta</taxon>
        <taxon>Embryophyta</taxon>
        <taxon>Tracheophyta</taxon>
        <taxon>Spermatophyta</taxon>
        <taxon>Magnoliopsida</taxon>
        <taxon>Liliopsida</taxon>
        <taxon>Poales</taxon>
        <taxon>Poaceae</taxon>
        <taxon>BOP clade</taxon>
        <taxon>Pooideae</taxon>
        <taxon>Triticodae</taxon>
        <taxon>Triticeae</taxon>
        <taxon>Triticinae</taxon>
        <taxon>Triticum</taxon>
    </lineage>
</organism>
<feature type="domain" description="Disease resistance R13L4/SHOC-2-like LRR" evidence="11">
    <location>
        <begin position="1040"/>
        <end position="1268"/>
    </location>
</feature>
<evidence type="ECO:0000259" key="10">
    <source>
        <dbReference type="Pfam" id="PF23559"/>
    </source>
</evidence>
<dbReference type="GO" id="GO:0002758">
    <property type="term" value="P:innate immune response-activating signaling pathway"/>
    <property type="evidence" value="ECO:0007669"/>
    <property type="project" value="UniProtKB-ARBA"/>
</dbReference>
<dbReference type="InterPro" id="IPR027417">
    <property type="entry name" value="P-loop_NTPase"/>
</dbReference>
<evidence type="ECO:0000313" key="12">
    <source>
        <dbReference type="EnsemblPlants" id="TraesCS6A02G068600.1"/>
    </source>
</evidence>
<dbReference type="InterPro" id="IPR002182">
    <property type="entry name" value="NB-ARC"/>
</dbReference>
<dbReference type="Gene3D" id="3.80.10.10">
    <property type="entry name" value="Ribonuclease Inhibitor"/>
    <property type="match status" value="2"/>
</dbReference>
<dbReference type="Pfam" id="PF23598">
    <property type="entry name" value="LRR_14"/>
    <property type="match status" value="2"/>
</dbReference>
<dbReference type="OrthoDB" id="6161812at2759"/>
<sequence length="1296" mass="147259">MEATVLSVGKSVLSGALSYAQSALAEEVALQLGVRRDQAFITGELEMMQGFLMCAHEEGRDGRSMVVKIWVKQVRDVAYDVEDCLMDFAIRLDHQQSWWRIPRRLLDRRFVAKEMKELRSKVEDISQRNVRYHLIKESSGQPLSTTATISSEVILHVAEAKIRAALHLEEEKVDLAELIARDDLGSATAVWGASTDVGVTSIIRAAYDSKQVKDKFQCRAWVRLMHPFNPNDLFVSLVRQFYQDSCEESGKASMQGGGTATGLTVLKKMAAPDHSLVDEFNRYVTEKRYLVVIADVSTIEEWDWIKTYFPRLNGGRIVVSTQQFEVARLCTEQPCTISEIKQIWSFDKDLYVFYHKAEAARIKEDGKAESSSNGEITNAEEAAREKQQHADQKPTGASVVAAALEEDRLIDRVAAKAKVIDFIDQDGEVISICGMGGLGKTTLVTSLYQQELSGRFQRRAWLTVPRLNHQEFYNDLLQQLCVDFHGDKEKHVTETQQGNNGDETQPKKEQKPVDILAKILLENKCLIVFDDLSSTMEWQLIRKLLPSSKDNTTNRIIVTTRELNVAMCCSEKERKIYNLELLTKQDALRLFEKKVFKDIEERESYAHIPGLAEQANLILKKCDGLPLAISTIGSFLATKPKTAIEWRNLNKHINAELEMNKELEMIQTVLASSYEGLPYYLKVCFLYLSIFPEDHRIRWSRLVRRWIAEGYSRRIRDKTAVETGNSYITELINRSMVRPLQGDGIASGRKGFLDVHDLIRDIAISKATEESLVFTLDEGCDLNTQGKIRHLAVSSRWKRDKDAFESALDLSHLRSLTVFGRLEAFFISDKMRLLRILDLEDTKGLTDQHLHQIGKLVHLIYLSLRGCDGKLRLPDSLGNLRHLQTLDVRDVRIINLPRTIIKLDQLRYLLVGFVTRNDDKETGKWVCMEHIERARDFLDESLPEPITDSLEFIWLGPVRIHRSIVYRRSHSSPCIRVCLFCYNCLFSLLLISVSLLLFSPFWLPVCLCYLMFLPGRFLWVLARDGCAGVPAYFMGIDPSGVKFPRGTRNLKSLHTVGVVNIDGENAILKELQDLTELRKLRVTGLNKKNRKSFCSAIANLKSLESLFVRSEGEPGLSDFLDGLSEPPNNLQSLKLYGNLVNLPAWVEKLTNLVKMELRSSCLSGEEVGTTLQVLGKLPNLAILRLLRWSFKGQELCFSFKENAFPSLKVLSLDVPWGMQLVKFEDAAATSKIELLHVDFNSYYPREEASMFSGLPSLPSLKEVVLSHATKRFMDVLRAQFAAKTNQPILKVKSQWD</sequence>
<dbReference type="GO" id="GO:0042742">
    <property type="term" value="P:defense response to bacterium"/>
    <property type="evidence" value="ECO:0007669"/>
    <property type="project" value="UniProtKB-ARBA"/>
</dbReference>
<name>A0A3B6NL78_WHEAT</name>
<comment type="similarity">
    <text evidence="1">Belongs to the disease resistance NB-LRR family.</text>
</comment>
<dbReference type="GO" id="GO:0009626">
    <property type="term" value="P:plant-type hypersensitive response"/>
    <property type="evidence" value="ECO:0007669"/>
    <property type="project" value="UniProtKB-ARBA"/>
</dbReference>
<dbReference type="PRINTS" id="PR00364">
    <property type="entry name" value="DISEASERSIST"/>
</dbReference>
<dbReference type="Gene3D" id="1.20.5.4130">
    <property type="match status" value="1"/>
</dbReference>
<dbReference type="InterPro" id="IPR038005">
    <property type="entry name" value="RX-like_CC"/>
</dbReference>
<keyword evidence="13" id="KW-1185">Reference proteome</keyword>
<evidence type="ECO:0000256" key="2">
    <source>
        <dbReference type="ARBA" id="ARBA00022614"/>
    </source>
</evidence>
<dbReference type="GO" id="GO:0043531">
    <property type="term" value="F:ADP binding"/>
    <property type="evidence" value="ECO:0007669"/>
    <property type="project" value="InterPro"/>
</dbReference>
<dbReference type="Pfam" id="PF00931">
    <property type="entry name" value="NB-ARC"/>
    <property type="match status" value="2"/>
</dbReference>
<evidence type="ECO:0000259" key="8">
    <source>
        <dbReference type="Pfam" id="PF00931"/>
    </source>
</evidence>
<dbReference type="Gene3D" id="3.40.50.300">
    <property type="entry name" value="P-loop containing nucleotide triphosphate hydrolases"/>
    <property type="match status" value="2"/>
</dbReference>